<keyword evidence="4" id="KW-1185">Reference proteome</keyword>
<accession>A0A6B3NQI8</accession>
<dbReference type="PANTHER" id="PTHR36849:SF1">
    <property type="entry name" value="CYTOPLASMIC PROTEIN"/>
    <property type="match status" value="1"/>
</dbReference>
<gene>
    <name evidence="1" type="ORF">G3435_03815</name>
    <name evidence="2" type="ORF">G3436_04845</name>
</gene>
<comment type="caution">
    <text evidence="2">The sequence shown here is derived from an EMBL/GenBank/DDBJ whole genome shotgun (WGS) entry which is preliminary data.</text>
</comment>
<dbReference type="InterPro" id="IPR052552">
    <property type="entry name" value="YeaO-like"/>
</dbReference>
<dbReference type="RefSeq" id="WP_163941917.1">
    <property type="nucleotide sequence ID" value="NZ_JAAHBU010000051.1"/>
</dbReference>
<evidence type="ECO:0000313" key="3">
    <source>
        <dbReference type="Proteomes" id="UP000480410"/>
    </source>
</evidence>
<evidence type="ECO:0000313" key="2">
    <source>
        <dbReference type="EMBL" id="NER63341.1"/>
    </source>
</evidence>
<proteinExistence type="predicted"/>
<evidence type="ECO:0000313" key="4">
    <source>
        <dbReference type="Proteomes" id="UP000482634"/>
    </source>
</evidence>
<organism evidence="2 4">
    <name type="scientific">Pseudomonas brassicae</name>
    <dbReference type="NCBI Taxonomy" id="2708063"/>
    <lineage>
        <taxon>Bacteria</taxon>
        <taxon>Pseudomonadati</taxon>
        <taxon>Pseudomonadota</taxon>
        <taxon>Gammaproteobacteria</taxon>
        <taxon>Pseudomonadales</taxon>
        <taxon>Pseudomonadaceae</taxon>
        <taxon>Pseudomonas</taxon>
    </lineage>
</organism>
<dbReference type="Proteomes" id="UP000482634">
    <property type="component" value="Unassembled WGS sequence"/>
</dbReference>
<protein>
    <submittedName>
        <fullName evidence="2">DUF488 family protein</fullName>
    </submittedName>
</protein>
<sequence length="135" mass="15330">MIRCKRAYEPAAPEDGQRVLVDRLWPRNRRKDQLALLAWLPQVAPSAQLRQAFHAHAMAFDEFAQHYRAQLAAQPQHWWGLLDKARSGTLTLVYAARDERHNNAQVLAGWLEDELERHGPGSSPVCYADLPGPTV</sequence>
<accession>A0A6M0CW43</accession>
<dbReference type="Proteomes" id="UP000480410">
    <property type="component" value="Unassembled WGS sequence"/>
</dbReference>
<reference evidence="3 4" key="1">
    <citation type="submission" date="2020-02" db="EMBL/GenBank/DDBJ databases">
        <title>Broccoli isolated Pseudomonas sp.</title>
        <authorList>
            <person name="Fujikawa T."/>
            <person name="Sawada H."/>
        </authorList>
    </citation>
    <scope>NUCLEOTIDE SEQUENCE [LARGE SCALE GENOMIC DNA]</scope>
    <source>
        <strain evidence="2 4">MAFF212427</strain>
        <strain evidence="1 3">MAFF212428</strain>
    </source>
</reference>
<dbReference type="PANTHER" id="PTHR36849">
    <property type="entry name" value="CYTOPLASMIC PROTEIN-RELATED"/>
    <property type="match status" value="1"/>
</dbReference>
<dbReference type="Pfam" id="PF22752">
    <property type="entry name" value="DUF488-N3i"/>
    <property type="match status" value="1"/>
</dbReference>
<dbReference type="EMBL" id="JAAHBU010000051">
    <property type="protein sequence ID" value="NER63341.1"/>
    <property type="molecule type" value="Genomic_DNA"/>
</dbReference>
<dbReference type="AlphaFoldDB" id="A0A6B3NQI8"/>
<dbReference type="EMBL" id="JAAHBV010000064">
    <property type="protein sequence ID" value="NER59337.1"/>
    <property type="molecule type" value="Genomic_DNA"/>
</dbReference>
<name>A0A6B3NQI8_9PSED</name>
<evidence type="ECO:0000313" key="1">
    <source>
        <dbReference type="EMBL" id="NER59337.1"/>
    </source>
</evidence>